<organism evidence="2 3">
    <name type="scientific">Triticum urartu</name>
    <name type="common">Red wild einkorn</name>
    <name type="synonym">Crithodium urartu</name>
    <dbReference type="NCBI Taxonomy" id="4572"/>
    <lineage>
        <taxon>Eukaryota</taxon>
        <taxon>Viridiplantae</taxon>
        <taxon>Streptophyta</taxon>
        <taxon>Embryophyta</taxon>
        <taxon>Tracheophyta</taxon>
        <taxon>Spermatophyta</taxon>
        <taxon>Magnoliopsida</taxon>
        <taxon>Liliopsida</taxon>
        <taxon>Poales</taxon>
        <taxon>Poaceae</taxon>
        <taxon>BOP clade</taxon>
        <taxon>Pooideae</taxon>
        <taxon>Triticodae</taxon>
        <taxon>Triticeae</taxon>
        <taxon>Triticinae</taxon>
        <taxon>Triticum</taxon>
    </lineage>
</organism>
<protein>
    <recommendedName>
        <fullName evidence="1">Reverse transcriptase zinc-binding domain-containing protein</fullName>
    </recommendedName>
</protein>
<name>A0A8R7TSY5_TRIUA</name>
<accession>A0A8R7TSY5</accession>
<evidence type="ECO:0000313" key="2">
    <source>
        <dbReference type="EnsemblPlants" id="TuG1812G0300001394.01.T01.cds428162"/>
    </source>
</evidence>
<proteinExistence type="predicted"/>
<evidence type="ECO:0000313" key="3">
    <source>
        <dbReference type="Proteomes" id="UP000015106"/>
    </source>
</evidence>
<feature type="domain" description="Reverse transcriptase zinc-binding" evidence="1">
    <location>
        <begin position="67"/>
        <end position="163"/>
    </location>
</feature>
<keyword evidence="3" id="KW-1185">Reference proteome</keyword>
<dbReference type="Proteomes" id="UP000015106">
    <property type="component" value="Chromosome 3"/>
</dbReference>
<dbReference type="Gramene" id="TuG1812G0300001394.01.T01">
    <property type="protein sequence ID" value="TuG1812G0300001394.01.T01.cds428162"/>
    <property type="gene ID" value="TuG1812G0300001394.01"/>
</dbReference>
<reference evidence="2" key="2">
    <citation type="submission" date="2018-03" db="EMBL/GenBank/DDBJ databases">
        <title>The Triticum urartu genome reveals the dynamic nature of wheat genome evolution.</title>
        <authorList>
            <person name="Ling H."/>
            <person name="Ma B."/>
            <person name="Shi X."/>
            <person name="Liu H."/>
            <person name="Dong L."/>
            <person name="Sun H."/>
            <person name="Cao Y."/>
            <person name="Gao Q."/>
            <person name="Zheng S."/>
            <person name="Li Y."/>
            <person name="Yu Y."/>
            <person name="Du H."/>
            <person name="Qi M."/>
            <person name="Li Y."/>
            <person name="Yu H."/>
            <person name="Cui Y."/>
            <person name="Wang N."/>
            <person name="Chen C."/>
            <person name="Wu H."/>
            <person name="Zhao Y."/>
            <person name="Zhang J."/>
            <person name="Li Y."/>
            <person name="Zhou W."/>
            <person name="Zhang B."/>
            <person name="Hu W."/>
            <person name="Eijk M."/>
            <person name="Tang J."/>
            <person name="Witsenboer H."/>
            <person name="Zhao S."/>
            <person name="Li Z."/>
            <person name="Zhang A."/>
            <person name="Wang D."/>
            <person name="Liang C."/>
        </authorList>
    </citation>
    <scope>NUCLEOTIDE SEQUENCE [LARGE SCALE GENOMIC DNA]</scope>
    <source>
        <strain evidence="2">cv. G1812</strain>
    </source>
</reference>
<reference evidence="3" key="1">
    <citation type="journal article" date="2013" name="Nature">
        <title>Draft genome of the wheat A-genome progenitor Triticum urartu.</title>
        <authorList>
            <person name="Ling H.Q."/>
            <person name="Zhao S."/>
            <person name="Liu D."/>
            <person name="Wang J."/>
            <person name="Sun H."/>
            <person name="Zhang C."/>
            <person name="Fan H."/>
            <person name="Li D."/>
            <person name="Dong L."/>
            <person name="Tao Y."/>
            <person name="Gao C."/>
            <person name="Wu H."/>
            <person name="Li Y."/>
            <person name="Cui Y."/>
            <person name="Guo X."/>
            <person name="Zheng S."/>
            <person name="Wang B."/>
            <person name="Yu K."/>
            <person name="Liang Q."/>
            <person name="Yang W."/>
            <person name="Lou X."/>
            <person name="Chen J."/>
            <person name="Feng M."/>
            <person name="Jian J."/>
            <person name="Zhang X."/>
            <person name="Luo G."/>
            <person name="Jiang Y."/>
            <person name="Liu J."/>
            <person name="Wang Z."/>
            <person name="Sha Y."/>
            <person name="Zhang B."/>
            <person name="Wu H."/>
            <person name="Tang D."/>
            <person name="Shen Q."/>
            <person name="Xue P."/>
            <person name="Zou S."/>
            <person name="Wang X."/>
            <person name="Liu X."/>
            <person name="Wang F."/>
            <person name="Yang Y."/>
            <person name="An X."/>
            <person name="Dong Z."/>
            <person name="Zhang K."/>
            <person name="Zhang X."/>
            <person name="Luo M.C."/>
            <person name="Dvorak J."/>
            <person name="Tong Y."/>
            <person name="Wang J."/>
            <person name="Yang H."/>
            <person name="Li Z."/>
            <person name="Wang D."/>
            <person name="Zhang A."/>
            <person name="Wang J."/>
        </authorList>
    </citation>
    <scope>NUCLEOTIDE SEQUENCE</scope>
    <source>
        <strain evidence="3">cv. G1812</strain>
    </source>
</reference>
<dbReference type="EnsemblPlants" id="TuG1812G0300001394.01.T01">
    <property type="protein sequence ID" value="TuG1812G0300001394.01.T01.cds428162"/>
    <property type="gene ID" value="TuG1812G0300001394.01"/>
</dbReference>
<dbReference type="AlphaFoldDB" id="A0A8R7TSY5"/>
<evidence type="ECO:0000259" key="1">
    <source>
        <dbReference type="Pfam" id="PF13966"/>
    </source>
</evidence>
<reference evidence="2" key="3">
    <citation type="submission" date="2022-06" db="UniProtKB">
        <authorList>
            <consortium name="EnsemblPlants"/>
        </authorList>
    </citation>
    <scope>IDENTIFICATION</scope>
</reference>
<dbReference type="InterPro" id="IPR026960">
    <property type="entry name" value="RVT-Znf"/>
</dbReference>
<dbReference type="Pfam" id="PF13966">
    <property type="entry name" value="zf-RVT"/>
    <property type="match status" value="1"/>
</dbReference>
<sequence length="181" mass="20982">MKINISPTSSRTRWVVDLIDQASHAWKEDYITRIFTHEDANVILSIRLPNMMMRIILLGSPKKIGIFSVRSAYRLAMNEKDSVVIGSSHNTQGDHSIWNNIWKTNVPQKVRIFTWRLATESLAVQTNRFRRIPGLTPICNVCGAEDETGFHMAHRCTFARALWHEIKEVWNLPPKHEIEYT</sequence>